<comment type="caution">
    <text evidence="1">The sequence shown here is derived from an EMBL/GenBank/DDBJ whole genome shotgun (WGS) entry which is preliminary data.</text>
</comment>
<evidence type="ECO:0000313" key="1">
    <source>
        <dbReference type="EMBL" id="KKL57649.1"/>
    </source>
</evidence>
<reference evidence="1" key="1">
    <citation type="journal article" date="2015" name="Nature">
        <title>Complex archaea that bridge the gap between prokaryotes and eukaryotes.</title>
        <authorList>
            <person name="Spang A."/>
            <person name="Saw J.H."/>
            <person name="Jorgensen S.L."/>
            <person name="Zaremba-Niedzwiedzka K."/>
            <person name="Martijn J."/>
            <person name="Lind A.E."/>
            <person name="van Eijk R."/>
            <person name="Schleper C."/>
            <person name="Guy L."/>
            <person name="Ettema T.J."/>
        </authorList>
    </citation>
    <scope>NUCLEOTIDE SEQUENCE</scope>
</reference>
<organism evidence="1">
    <name type="scientific">marine sediment metagenome</name>
    <dbReference type="NCBI Taxonomy" id="412755"/>
    <lineage>
        <taxon>unclassified sequences</taxon>
        <taxon>metagenomes</taxon>
        <taxon>ecological metagenomes</taxon>
    </lineage>
</organism>
<proteinExistence type="predicted"/>
<name>A0A0F9D7T0_9ZZZZ</name>
<protein>
    <submittedName>
        <fullName evidence="1">Uncharacterized protein</fullName>
    </submittedName>
</protein>
<accession>A0A0F9D7T0</accession>
<dbReference type="AlphaFoldDB" id="A0A0F9D7T0"/>
<gene>
    <name evidence="1" type="ORF">LCGC14_2233340</name>
</gene>
<feature type="non-terminal residue" evidence="1">
    <location>
        <position position="127"/>
    </location>
</feature>
<sequence length="127" mass="14231">MITLQDLFAEPKTKHEPVAVGDVLSYDNGSGLMMEHTVVRRAADGAVNTMCHQRHEIDSLGWKAVLDGDNITKGAMLCMLRKLDDWSRVTRDDNPNRDSDSEIIIPLTEIYADPKPMPKLKVGDKVR</sequence>
<dbReference type="EMBL" id="LAZR01030094">
    <property type="protein sequence ID" value="KKL57649.1"/>
    <property type="molecule type" value="Genomic_DNA"/>
</dbReference>